<dbReference type="GO" id="GO:0003723">
    <property type="term" value="F:RNA binding"/>
    <property type="evidence" value="ECO:0007669"/>
    <property type="project" value="UniProtKB-KW"/>
</dbReference>
<feature type="domain" description="RNA-binding S4" evidence="2">
    <location>
        <begin position="94"/>
        <end position="155"/>
    </location>
</feature>
<dbReference type="Pfam" id="PF25818">
    <property type="entry name" value="MTRES1_C"/>
    <property type="match status" value="1"/>
</dbReference>
<sequence>MSLIFRRLCTKKSIQILVNNASKKLLHQTSQAPTAISAIYNPNLQILRYKSKVGKNKASQKVSESEAEDDQDDDIFDDINSKHTKTLNIHVPSMRVDTLLKAGLGLSRNKIEVLFYGSNIRVNGEKIVKKSVGVQEGDEIDVIKGPSPTNPDFLIVARVEILSAKGEDDSINVKIRRCKTLTIDNYEGRNKWSHSSQSEQ</sequence>
<evidence type="ECO:0000313" key="3">
    <source>
        <dbReference type="EMBL" id="CAH1115121.1"/>
    </source>
</evidence>
<dbReference type="AlphaFoldDB" id="A0A9P0DB86"/>
<dbReference type="InterPro" id="IPR057896">
    <property type="entry name" value="MTRES1_C"/>
</dbReference>
<dbReference type="EMBL" id="OV651821">
    <property type="protein sequence ID" value="CAH1115121.1"/>
    <property type="molecule type" value="Genomic_DNA"/>
</dbReference>
<keyword evidence="1" id="KW-0694">RNA-binding</keyword>
<dbReference type="Proteomes" id="UP001153636">
    <property type="component" value="Chromosome 9"/>
</dbReference>
<dbReference type="PANTHER" id="PTHR13633:SF3">
    <property type="entry name" value="MITOCHONDRIAL TRANSCRIPTION RESCUE FACTOR 1"/>
    <property type="match status" value="1"/>
</dbReference>
<evidence type="ECO:0000256" key="1">
    <source>
        <dbReference type="PROSITE-ProRule" id="PRU00182"/>
    </source>
</evidence>
<dbReference type="CDD" id="cd00165">
    <property type="entry name" value="S4"/>
    <property type="match status" value="1"/>
</dbReference>
<keyword evidence="4" id="KW-1185">Reference proteome</keyword>
<name>A0A9P0DB86_9CUCU</name>
<dbReference type="GO" id="GO:1903108">
    <property type="term" value="P:regulation of mitochondrial transcription"/>
    <property type="evidence" value="ECO:0007669"/>
    <property type="project" value="TreeGrafter"/>
</dbReference>
<dbReference type="InterPro" id="IPR036986">
    <property type="entry name" value="S4_RNA-bd_sf"/>
</dbReference>
<dbReference type="GO" id="GO:0005739">
    <property type="term" value="C:mitochondrion"/>
    <property type="evidence" value="ECO:0007669"/>
    <property type="project" value="TreeGrafter"/>
</dbReference>
<dbReference type="SMART" id="SM00363">
    <property type="entry name" value="S4"/>
    <property type="match status" value="1"/>
</dbReference>
<proteinExistence type="predicted"/>
<dbReference type="OrthoDB" id="4150at2759"/>
<reference evidence="3" key="1">
    <citation type="submission" date="2022-01" db="EMBL/GenBank/DDBJ databases">
        <authorList>
            <person name="King R."/>
        </authorList>
    </citation>
    <scope>NUCLEOTIDE SEQUENCE</scope>
</reference>
<dbReference type="SUPFAM" id="SSF55174">
    <property type="entry name" value="Alpha-L RNA-binding motif"/>
    <property type="match status" value="1"/>
</dbReference>
<dbReference type="InterPro" id="IPR002942">
    <property type="entry name" value="S4_RNA-bd"/>
</dbReference>
<protein>
    <recommendedName>
        <fullName evidence="2">RNA-binding S4 domain-containing protein</fullName>
    </recommendedName>
</protein>
<gene>
    <name evidence="3" type="ORF">PSYICH_LOCUS14965</name>
</gene>
<evidence type="ECO:0000259" key="2">
    <source>
        <dbReference type="SMART" id="SM00363"/>
    </source>
</evidence>
<dbReference type="Gene3D" id="3.10.290.10">
    <property type="entry name" value="RNA-binding S4 domain"/>
    <property type="match status" value="1"/>
</dbReference>
<dbReference type="PROSITE" id="PS50889">
    <property type="entry name" value="S4"/>
    <property type="match status" value="1"/>
</dbReference>
<organism evidence="3 4">
    <name type="scientific">Psylliodes chrysocephalus</name>
    <dbReference type="NCBI Taxonomy" id="3402493"/>
    <lineage>
        <taxon>Eukaryota</taxon>
        <taxon>Metazoa</taxon>
        <taxon>Ecdysozoa</taxon>
        <taxon>Arthropoda</taxon>
        <taxon>Hexapoda</taxon>
        <taxon>Insecta</taxon>
        <taxon>Pterygota</taxon>
        <taxon>Neoptera</taxon>
        <taxon>Endopterygota</taxon>
        <taxon>Coleoptera</taxon>
        <taxon>Polyphaga</taxon>
        <taxon>Cucujiformia</taxon>
        <taxon>Chrysomeloidea</taxon>
        <taxon>Chrysomelidae</taxon>
        <taxon>Galerucinae</taxon>
        <taxon>Alticini</taxon>
        <taxon>Psylliodes</taxon>
    </lineage>
</organism>
<dbReference type="PANTHER" id="PTHR13633">
    <property type="entry name" value="MITOCHONDRIAL TRANSCRIPTION RESCUE FACTOR 1"/>
    <property type="match status" value="1"/>
</dbReference>
<accession>A0A9P0DB86</accession>
<evidence type="ECO:0000313" key="4">
    <source>
        <dbReference type="Proteomes" id="UP001153636"/>
    </source>
</evidence>